<reference evidence="3" key="2">
    <citation type="submission" date="2015-05" db="EMBL/GenBank/DDBJ databases">
        <title>Complete genome sequence of Corynebacterium testudinoris DSM 44614, recovered from necrotic lesions in the mouth of a tortoise.</title>
        <authorList>
            <person name="Ruckert C."/>
            <person name="Albersmeier A."/>
            <person name="Winkler A."/>
            <person name="Tauch A."/>
        </authorList>
    </citation>
    <scope>NUCLEOTIDE SEQUENCE [LARGE SCALE GENOMIC DNA]</scope>
    <source>
        <strain evidence="3">DSM 44614</strain>
    </source>
</reference>
<evidence type="ECO:0000256" key="1">
    <source>
        <dbReference type="SAM" id="Phobius"/>
    </source>
</evidence>
<keyword evidence="1" id="KW-1133">Transmembrane helix</keyword>
<evidence type="ECO:0000313" key="3">
    <source>
        <dbReference type="Proteomes" id="UP000035540"/>
    </source>
</evidence>
<reference evidence="2 3" key="1">
    <citation type="journal article" date="2015" name="Genome Announc.">
        <title>Complete Genome Sequence of the Type Strain Corynebacterium testudinoris DSM 44614, Recovered from Necrotic Lesions in the Mouth of a Tortoise.</title>
        <authorList>
            <person name="Ruckert C."/>
            <person name="Kriete M."/>
            <person name="Jaenicke S."/>
            <person name="Winkler A."/>
            <person name="Tauch A."/>
        </authorList>
    </citation>
    <scope>NUCLEOTIDE SEQUENCE [LARGE SCALE GENOMIC DNA]</scope>
    <source>
        <strain evidence="2 3">DSM 44614</strain>
    </source>
</reference>
<dbReference type="RefSeq" id="WP_047252888.1">
    <property type="nucleotide sequence ID" value="NZ_CP011545.1"/>
</dbReference>
<dbReference type="STRING" id="136857.CTEST_05495"/>
<proteinExistence type="predicted"/>
<keyword evidence="3" id="KW-1185">Reference proteome</keyword>
<gene>
    <name evidence="2" type="ORF">CTEST_05495</name>
</gene>
<dbReference type="PATRIC" id="fig|136857.5.peg.1092"/>
<accession>A0A0G3H6Y8</accession>
<evidence type="ECO:0000313" key="2">
    <source>
        <dbReference type="EMBL" id="AKK08545.1"/>
    </source>
</evidence>
<dbReference type="AlphaFoldDB" id="A0A0G3H6Y8"/>
<keyword evidence="1" id="KW-0472">Membrane</keyword>
<dbReference type="KEGG" id="cted:CTEST_05495"/>
<dbReference type="EMBL" id="CP011545">
    <property type="protein sequence ID" value="AKK08545.1"/>
    <property type="molecule type" value="Genomic_DNA"/>
</dbReference>
<keyword evidence="1" id="KW-0812">Transmembrane</keyword>
<feature type="transmembrane region" description="Helical" evidence="1">
    <location>
        <begin position="51"/>
        <end position="71"/>
    </location>
</feature>
<name>A0A0G3H6Y8_9CORY</name>
<sequence length="76" mass="8336">MGALIGWGLALFLIGSLVLSLRKRPSLTDLVATWLLAFIISATWKLPWVEVWWIIALLLAAHAAAFAYSCLGRKLG</sequence>
<protein>
    <submittedName>
        <fullName evidence="2">Uncharacterized protein</fullName>
    </submittedName>
</protein>
<dbReference type="Proteomes" id="UP000035540">
    <property type="component" value="Chromosome"/>
</dbReference>
<organism evidence="2 3">
    <name type="scientific">Corynebacterium testudinoris</name>
    <dbReference type="NCBI Taxonomy" id="136857"/>
    <lineage>
        <taxon>Bacteria</taxon>
        <taxon>Bacillati</taxon>
        <taxon>Actinomycetota</taxon>
        <taxon>Actinomycetes</taxon>
        <taxon>Mycobacteriales</taxon>
        <taxon>Corynebacteriaceae</taxon>
        <taxon>Corynebacterium</taxon>
    </lineage>
</organism>